<dbReference type="InterPro" id="IPR003439">
    <property type="entry name" value="ABC_transporter-like_ATP-bd"/>
</dbReference>
<dbReference type="InterPro" id="IPR036640">
    <property type="entry name" value="ABC1_TM_sf"/>
</dbReference>
<keyword evidence="5 8" id="KW-0067">ATP-binding</keyword>
<dbReference type="PANTHER" id="PTHR43394:SF1">
    <property type="entry name" value="ATP-BINDING CASSETTE SUB-FAMILY B MEMBER 10, MITOCHONDRIAL"/>
    <property type="match status" value="1"/>
</dbReference>
<keyword evidence="2" id="KW-0813">Transport</keyword>
<comment type="caution">
    <text evidence="8">The sequence shown here is derived from an EMBL/GenBank/DDBJ whole genome shotgun (WGS) entry which is preliminary data.</text>
</comment>
<dbReference type="FunFam" id="3.40.50.300:FF:000287">
    <property type="entry name" value="Multidrug ABC transporter ATP-binding protein"/>
    <property type="match status" value="1"/>
</dbReference>
<dbReference type="InterPro" id="IPR003593">
    <property type="entry name" value="AAA+_ATPase"/>
</dbReference>
<dbReference type="Pfam" id="PF00664">
    <property type="entry name" value="ABC_membrane"/>
    <property type="match status" value="1"/>
</dbReference>
<dbReference type="Gene3D" id="3.40.50.300">
    <property type="entry name" value="P-loop containing nucleotide triphosphate hydrolases"/>
    <property type="match status" value="1"/>
</dbReference>
<proteinExistence type="predicted"/>
<accession>A0A2P5P8H2</accession>
<keyword evidence="3" id="KW-0812">Transmembrane</keyword>
<evidence type="ECO:0000256" key="1">
    <source>
        <dbReference type="ARBA" id="ARBA00004651"/>
    </source>
</evidence>
<evidence type="ECO:0000256" key="5">
    <source>
        <dbReference type="ARBA" id="ARBA00022840"/>
    </source>
</evidence>
<evidence type="ECO:0000313" key="9">
    <source>
        <dbReference type="Proteomes" id="UP000235653"/>
    </source>
</evidence>
<keyword evidence="6" id="KW-1133">Transmembrane helix</keyword>
<dbReference type="InterPro" id="IPR011527">
    <property type="entry name" value="ABC1_TM_dom"/>
</dbReference>
<dbReference type="PROSITE" id="PS50893">
    <property type="entry name" value="ABC_TRANSPORTER_2"/>
    <property type="match status" value="1"/>
</dbReference>
<gene>
    <name evidence="8" type="ORF">JP09_001555</name>
</gene>
<dbReference type="RefSeq" id="WP_102330078.1">
    <property type="nucleotide sequence ID" value="NZ_CP058566.2"/>
</dbReference>
<dbReference type="Pfam" id="PF00005">
    <property type="entry name" value="ABC_tran"/>
    <property type="match status" value="1"/>
</dbReference>
<dbReference type="GO" id="GO:0015421">
    <property type="term" value="F:ABC-type oligopeptide transporter activity"/>
    <property type="evidence" value="ECO:0007669"/>
    <property type="project" value="TreeGrafter"/>
</dbReference>
<evidence type="ECO:0000256" key="3">
    <source>
        <dbReference type="ARBA" id="ARBA00022692"/>
    </source>
</evidence>
<dbReference type="SUPFAM" id="SSF90123">
    <property type="entry name" value="ABC transporter transmembrane region"/>
    <property type="match status" value="1"/>
</dbReference>
<comment type="subcellular location">
    <subcellularLocation>
        <location evidence="1">Cell membrane</location>
        <topology evidence="1">Multi-pass membrane protein</topology>
    </subcellularLocation>
</comment>
<organism evidence="8 9">
    <name type="scientific">Dehalogenimonas etheniformans</name>
    <dbReference type="NCBI Taxonomy" id="1536648"/>
    <lineage>
        <taxon>Bacteria</taxon>
        <taxon>Bacillati</taxon>
        <taxon>Chloroflexota</taxon>
        <taxon>Dehalococcoidia</taxon>
        <taxon>Dehalococcoidales</taxon>
        <taxon>Dehalococcoidaceae</taxon>
        <taxon>Dehalogenimonas</taxon>
    </lineage>
</organism>
<dbReference type="AlphaFoldDB" id="A0A2P5P8H2"/>
<evidence type="ECO:0000256" key="7">
    <source>
        <dbReference type="ARBA" id="ARBA00023136"/>
    </source>
</evidence>
<keyword evidence="7" id="KW-0472">Membrane</keyword>
<dbReference type="PROSITE" id="PS50929">
    <property type="entry name" value="ABC_TM1F"/>
    <property type="match status" value="1"/>
</dbReference>
<evidence type="ECO:0000313" key="8">
    <source>
        <dbReference type="EMBL" id="PPD58594.1"/>
    </source>
</evidence>
<dbReference type="GO" id="GO:0005886">
    <property type="term" value="C:plasma membrane"/>
    <property type="evidence" value="ECO:0007669"/>
    <property type="project" value="UniProtKB-SubCell"/>
</dbReference>
<dbReference type="Gene3D" id="1.20.1560.10">
    <property type="entry name" value="ABC transporter type 1, transmembrane domain"/>
    <property type="match status" value="1"/>
</dbReference>
<dbReference type="InterPro" id="IPR039421">
    <property type="entry name" value="Type_1_exporter"/>
</dbReference>
<dbReference type="PROSITE" id="PS00211">
    <property type="entry name" value="ABC_TRANSPORTER_1"/>
    <property type="match status" value="1"/>
</dbReference>
<keyword evidence="9" id="KW-1185">Reference proteome</keyword>
<name>A0A2P5P8H2_9CHLR</name>
<dbReference type="CDD" id="cd18550">
    <property type="entry name" value="ABC_6TM_exporter_like"/>
    <property type="match status" value="1"/>
</dbReference>
<dbReference type="GO" id="GO:0005524">
    <property type="term" value="F:ATP binding"/>
    <property type="evidence" value="ECO:0007669"/>
    <property type="project" value="UniProtKB-KW"/>
</dbReference>
<dbReference type="Proteomes" id="UP000235653">
    <property type="component" value="Unassembled WGS sequence"/>
</dbReference>
<keyword evidence="4" id="KW-0547">Nucleotide-binding</keyword>
<dbReference type="PANTHER" id="PTHR43394">
    <property type="entry name" value="ATP-DEPENDENT PERMEASE MDL1, MITOCHONDRIAL"/>
    <property type="match status" value="1"/>
</dbReference>
<protein>
    <submittedName>
        <fullName evidence="8">ABC transporter ATP-binding protein</fullName>
    </submittedName>
</protein>
<dbReference type="GO" id="GO:0016887">
    <property type="term" value="F:ATP hydrolysis activity"/>
    <property type="evidence" value="ECO:0007669"/>
    <property type="project" value="InterPro"/>
</dbReference>
<evidence type="ECO:0000256" key="2">
    <source>
        <dbReference type="ARBA" id="ARBA00022448"/>
    </source>
</evidence>
<evidence type="ECO:0000256" key="6">
    <source>
        <dbReference type="ARBA" id="ARBA00022989"/>
    </source>
</evidence>
<dbReference type="OrthoDB" id="9769895at2"/>
<dbReference type="SMART" id="SM00382">
    <property type="entry name" value="AAA"/>
    <property type="match status" value="1"/>
</dbReference>
<evidence type="ECO:0000256" key="4">
    <source>
        <dbReference type="ARBA" id="ARBA00022741"/>
    </source>
</evidence>
<dbReference type="InterPro" id="IPR017871">
    <property type="entry name" value="ABC_transporter-like_CS"/>
</dbReference>
<reference evidence="8 9" key="1">
    <citation type="journal article" date="2017" name="ISME J.">
        <title>Grape pomace compost harbors organohalide-respiring Dehalogenimonas species with novel reductive dehalogenase genes.</title>
        <authorList>
            <person name="Yang Y."/>
            <person name="Higgins S.A."/>
            <person name="Yan J."/>
            <person name="Simsir B."/>
            <person name="Chourey K."/>
            <person name="Iyer R."/>
            <person name="Hettich R.L."/>
            <person name="Baldwin B."/>
            <person name="Ogles D.M."/>
            <person name="Loffler F.E."/>
        </authorList>
    </citation>
    <scope>NUCLEOTIDE SEQUENCE [LARGE SCALE GENOMIC DNA]</scope>
    <source>
        <strain evidence="8 9">GP</strain>
    </source>
</reference>
<dbReference type="EMBL" id="JQAN02000006">
    <property type="protein sequence ID" value="PPD58594.1"/>
    <property type="molecule type" value="Genomic_DNA"/>
</dbReference>
<dbReference type="InterPro" id="IPR027417">
    <property type="entry name" value="P-loop_NTPase"/>
</dbReference>
<sequence>MSMVHGFPYSLSAPDEKPRVTLGLLKRVLGYARPYTRLIVLMFAITVVVAGLSLLMPLILRQLIDHTLVDRNLPQLWWLVAALVALPIATSALNVLLRRINAGVGEGVVYDLRVALFSHLQRMALNFFTNTKVGELMSRLNNDVVGAQNAISNTMVGIVSSFIQTVALLVVMFSLEWRLTLLSIVILPLFLVAARNLGRRLQAIAREQLDLNAKMNAVMHELLNISGALLVKLFGRASTEDERFKQRAAAVRDAGVRRAVTGMLFFASIGLISAIGVALVYGLGGYLVIMGTLSIGTIVAMAAYLGSLYSALQNLTNAPVDFATSMVSFERVFEVIDLPHEIGEKPGALKLEETKGVLEFEDVSFQYPKTEKSLLKDVKRFGQMQDVVAVLSGGAQTAPANGETEKVPVSQAREQVLDHVSFRAEPGQLVALVGPSGAGKTTLTYLIPRLYDPTSGQILIDGHDLRDVTLDSLANQIGMVTQETFLFHDTIRVNMLYADPDATPAQVQAAARAANIHDFIMGLPKGYDTVVGERGYRLSGGEKQRIALARVILKNPRILVLDEATSSLDSESEALIQEALKRVMAGRTSIVIAHRLSTILAADIILVMDRGQIIERGNHQQLLARGGLYARLYETQFHGDKVSSTLT</sequence>
<dbReference type="SUPFAM" id="SSF52540">
    <property type="entry name" value="P-loop containing nucleoside triphosphate hydrolases"/>
    <property type="match status" value="1"/>
</dbReference>